<evidence type="ECO:0000313" key="2">
    <source>
        <dbReference type="EMBL" id="MED6126315.1"/>
    </source>
</evidence>
<accession>A0ABU6RQS9</accession>
<dbReference type="Proteomes" id="UP001341840">
    <property type="component" value="Unassembled WGS sequence"/>
</dbReference>
<dbReference type="EMBL" id="JASCZI010031244">
    <property type="protein sequence ID" value="MED6126315.1"/>
    <property type="molecule type" value="Genomic_DNA"/>
</dbReference>
<feature type="compositionally biased region" description="Polar residues" evidence="1">
    <location>
        <begin position="118"/>
        <end position="128"/>
    </location>
</feature>
<evidence type="ECO:0000313" key="3">
    <source>
        <dbReference type="Proteomes" id="UP001341840"/>
    </source>
</evidence>
<organism evidence="2 3">
    <name type="scientific">Stylosanthes scabra</name>
    <dbReference type="NCBI Taxonomy" id="79078"/>
    <lineage>
        <taxon>Eukaryota</taxon>
        <taxon>Viridiplantae</taxon>
        <taxon>Streptophyta</taxon>
        <taxon>Embryophyta</taxon>
        <taxon>Tracheophyta</taxon>
        <taxon>Spermatophyta</taxon>
        <taxon>Magnoliopsida</taxon>
        <taxon>eudicotyledons</taxon>
        <taxon>Gunneridae</taxon>
        <taxon>Pentapetalae</taxon>
        <taxon>rosids</taxon>
        <taxon>fabids</taxon>
        <taxon>Fabales</taxon>
        <taxon>Fabaceae</taxon>
        <taxon>Papilionoideae</taxon>
        <taxon>50 kb inversion clade</taxon>
        <taxon>dalbergioids sensu lato</taxon>
        <taxon>Dalbergieae</taxon>
        <taxon>Pterocarpus clade</taxon>
        <taxon>Stylosanthes</taxon>
    </lineage>
</organism>
<gene>
    <name evidence="2" type="ORF">PIB30_077290</name>
</gene>
<proteinExistence type="predicted"/>
<comment type="caution">
    <text evidence="2">The sequence shown here is derived from an EMBL/GenBank/DDBJ whole genome shotgun (WGS) entry which is preliminary data.</text>
</comment>
<feature type="region of interest" description="Disordered" evidence="1">
    <location>
        <begin position="104"/>
        <end position="164"/>
    </location>
</feature>
<name>A0ABU6RQS9_9FABA</name>
<evidence type="ECO:0000256" key="1">
    <source>
        <dbReference type="SAM" id="MobiDB-lite"/>
    </source>
</evidence>
<protein>
    <submittedName>
        <fullName evidence="2">Uncharacterized protein</fullName>
    </submittedName>
</protein>
<reference evidence="2 3" key="1">
    <citation type="journal article" date="2023" name="Plants (Basel)">
        <title>Bridging the Gap: Combining Genomics and Transcriptomics Approaches to Understand Stylosanthes scabra, an Orphan Legume from the Brazilian Caatinga.</title>
        <authorList>
            <person name="Ferreira-Neto J.R.C."/>
            <person name="da Silva M.D."/>
            <person name="Binneck E."/>
            <person name="de Melo N.F."/>
            <person name="da Silva R.H."/>
            <person name="de Melo A.L.T.M."/>
            <person name="Pandolfi V."/>
            <person name="Bustamante F.O."/>
            <person name="Brasileiro-Vidal A.C."/>
            <person name="Benko-Iseppon A.M."/>
        </authorList>
    </citation>
    <scope>NUCLEOTIDE SEQUENCE [LARGE SCALE GENOMIC DNA]</scope>
    <source>
        <tissue evidence="2">Leaves</tissue>
    </source>
</reference>
<sequence length="164" mass="18369">MVAHGGEPKIHHSIAGNVRWPKKYMNMRRTREHTNGINYKTQQRGKQEEEEEELELDCGVRPVVLQAAQQHRERDSEKDWGDFWEGKEAVSEKRVRDVGVLADLGVDGGAKPRDGNEGVTTNGENQGQRRAVKMVTEAEGTVAAGASPMQRSRGGRGMTYERSR</sequence>
<keyword evidence="3" id="KW-1185">Reference proteome</keyword>